<evidence type="ECO:0000313" key="1">
    <source>
        <dbReference type="EMBL" id="MDQ0483434.1"/>
    </source>
</evidence>
<proteinExistence type="predicted"/>
<keyword evidence="2" id="KW-1185">Reference proteome</keyword>
<protein>
    <submittedName>
        <fullName evidence="1">Uncharacterized protein</fullName>
    </submittedName>
</protein>
<dbReference type="Proteomes" id="UP001226720">
    <property type="component" value="Unassembled WGS sequence"/>
</dbReference>
<dbReference type="EMBL" id="JAUSWM010000004">
    <property type="protein sequence ID" value="MDQ0483434.1"/>
    <property type="molecule type" value="Genomic_DNA"/>
</dbReference>
<comment type="caution">
    <text evidence="1">The sequence shown here is derived from an EMBL/GenBank/DDBJ whole genome shotgun (WGS) entry which is preliminary data.</text>
</comment>
<accession>A0ABU0K2D2</accession>
<sequence>MAAGNRDAVGKVVAEVGSRLVAAAAADNCTVHKGSSYSSFVGKLAVGSDGAIVGCTDTSLDPPLWFVYLHLVYERKDGMVWVTLSLKGGQSFKLGLKLVPDTKVWF</sequence>
<name>A0ABU0K2D2_9BACL</name>
<evidence type="ECO:0000313" key="2">
    <source>
        <dbReference type="Proteomes" id="UP001226720"/>
    </source>
</evidence>
<gene>
    <name evidence="1" type="ORF">QO000_002416</name>
</gene>
<reference evidence="1" key="1">
    <citation type="submission" date="2023-07" db="EMBL/GenBank/DDBJ databases">
        <title>Genomic Encyclopedia of Type Strains, Phase IV (KMG-IV): sequencing the most valuable type-strain genomes for metagenomic binning, comparative biology and taxonomic classification.</title>
        <authorList>
            <person name="Goeker M."/>
        </authorList>
    </citation>
    <scope>NUCLEOTIDE SEQUENCE [LARGE SCALE GENOMIC DNA]</scope>
    <source>
        <strain evidence="1">JSM 076093</strain>
    </source>
</reference>
<organism evidence="1 2">
    <name type="scientific">Guptibacillus hwajinpoensis</name>
    <dbReference type="NCBI Taxonomy" id="208199"/>
    <lineage>
        <taxon>Bacteria</taxon>
        <taxon>Bacillati</taxon>
        <taxon>Bacillota</taxon>
        <taxon>Bacilli</taxon>
        <taxon>Bacillales</taxon>
        <taxon>Guptibacillaceae</taxon>
        <taxon>Guptibacillus</taxon>
    </lineage>
</organism>